<keyword evidence="1" id="KW-1133">Transmembrane helix</keyword>
<keyword evidence="1" id="KW-0472">Membrane</keyword>
<evidence type="ECO:0000313" key="3">
    <source>
        <dbReference type="Proteomes" id="UP001055439"/>
    </source>
</evidence>
<evidence type="ECO:0000313" key="2">
    <source>
        <dbReference type="EMBL" id="URE16039.1"/>
    </source>
</evidence>
<dbReference type="EMBL" id="CP097509">
    <property type="protein sequence ID" value="URE16039.1"/>
    <property type="molecule type" value="Genomic_DNA"/>
</dbReference>
<feature type="non-terminal residue" evidence="2">
    <location>
        <position position="1"/>
    </location>
</feature>
<keyword evidence="3" id="KW-1185">Reference proteome</keyword>
<dbReference type="AlphaFoldDB" id="A0A9E7KGQ4"/>
<reference evidence="2" key="1">
    <citation type="submission" date="2022-05" db="EMBL/GenBank/DDBJ databases">
        <title>The Musa troglodytarum L. genome provides insights into the mechanism of non-climacteric behaviour and enrichment of carotenoids.</title>
        <authorList>
            <person name="Wang J."/>
        </authorList>
    </citation>
    <scope>NUCLEOTIDE SEQUENCE</scope>
    <source>
        <tissue evidence="2">Leaf</tissue>
    </source>
</reference>
<proteinExistence type="predicted"/>
<name>A0A9E7KGQ4_9LILI</name>
<evidence type="ECO:0000256" key="1">
    <source>
        <dbReference type="SAM" id="Phobius"/>
    </source>
</evidence>
<gene>
    <name evidence="2" type="ORF">MUK42_12073</name>
</gene>
<feature type="transmembrane region" description="Helical" evidence="1">
    <location>
        <begin position="13"/>
        <end position="36"/>
    </location>
</feature>
<keyword evidence="1" id="KW-0812">Transmembrane</keyword>
<dbReference type="Proteomes" id="UP001055439">
    <property type="component" value="Chromosome 7"/>
</dbReference>
<accession>A0A9E7KGQ4</accession>
<protein>
    <submittedName>
        <fullName evidence="2">Uncharacterized protein</fullName>
    </submittedName>
</protein>
<sequence length="105" mass="11328">YSTRSRSTTKEGILAQVGLLHPLIALAIILVFFTVVEGNRDGGARDELTLGWIPTGSGYRESIVECLVGDEFDLGTKAPVASSPASPSPPFHLLRWEGGDGFFFF</sequence>
<organism evidence="2 3">
    <name type="scientific">Musa troglodytarum</name>
    <name type="common">fe'i banana</name>
    <dbReference type="NCBI Taxonomy" id="320322"/>
    <lineage>
        <taxon>Eukaryota</taxon>
        <taxon>Viridiplantae</taxon>
        <taxon>Streptophyta</taxon>
        <taxon>Embryophyta</taxon>
        <taxon>Tracheophyta</taxon>
        <taxon>Spermatophyta</taxon>
        <taxon>Magnoliopsida</taxon>
        <taxon>Liliopsida</taxon>
        <taxon>Zingiberales</taxon>
        <taxon>Musaceae</taxon>
        <taxon>Musa</taxon>
    </lineage>
</organism>